<name>A0A811BPM2_9VIRU</name>
<proteinExistence type="predicted"/>
<dbReference type="Proteomes" id="UP001253637">
    <property type="component" value="Segment"/>
</dbReference>
<reference evidence="1" key="1">
    <citation type="submission" date="2021-04" db="EMBL/GenBank/DDBJ databases">
        <title>Draft Genome Sequence of Pandoravirus japonicus, Isolated from the Sabaishi River of Niigata, Japan.</title>
        <authorList>
            <person name="Hosokawa N."/>
            <person name="Takahashi H."/>
            <person name="Aoki K."/>
            <person name="Takemura M."/>
        </authorList>
    </citation>
    <scope>NUCLEOTIDE SEQUENCE</scope>
</reference>
<organism evidence="1 2">
    <name type="scientific">Pandoravirus japonicus</name>
    <dbReference type="NCBI Taxonomy" id="2823154"/>
    <lineage>
        <taxon>Viruses</taxon>
        <taxon>Pandoravirus</taxon>
    </lineage>
</organism>
<evidence type="ECO:0000313" key="1">
    <source>
        <dbReference type="EMBL" id="BCU02936.1"/>
    </source>
</evidence>
<evidence type="ECO:0000313" key="2">
    <source>
        <dbReference type="Proteomes" id="UP001253637"/>
    </source>
</evidence>
<accession>A0A811BPM2</accession>
<dbReference type="EMBL" id="LC625835">
    <property type="protein sequence ID" value="BCU02936.1"/>
    <property type="molecule type" value="Genomic_DNA"/>
</dbReference>
<protein>
    <submittedName>
        <fullName evidence="1">Uncharacterized protein</fullName>
    </submittedName>
</protein>
<sequence>MSVGRPTNSTCGSDQTRRRCLADRKQMARKMCGGSHSSLLHCLKKVLFFAHDLSMIHKAAVAGSIPARGRVGRGPVAWS</sequence>